<evidence type="ECO:0008006" key="3">
    <source>
        <dbReference type="Google" id="ProtNLM"/>
    </source>
</evidence>
<protein>
    <recommendedName>
        <fullName evidence="3">Methyltransferase type 11 domain-containing protein</fullName>
    </recommendedName>
</protein>
<proteinExistence type="predicted"/>
<reference evidence="1 2" key="1">
    <citation type="journal article" date="2016" name="Nat. Commun.">
        <title>Thousands of microbial genomes shed light on interconnected biogeochemical processes in an aquifer system.</title>
        <authorList>
            <person name="Anantharaman K."/>
            <person name="Brown C.T."/>
            <person name="Hug L.A."/>
            <person name="Sharon I."/>
            <person name="Castelle C.J."/>
            <person name="Probst A.J."/>
            <person name="Thomas B.C."/>
            <person name="Singh A."/>
            <person name="Wilkins M.J."/>
            <person name="Karaoz U."/>
            <person name="Brodie E.L."/>
            <person name="Williams K.H."/>
            <person name="Hubbard S.S."/>
            <person name="Banfield J.F."/>
        </authorList>
    </citation>
    <scope>NUCLEOTIDE SEQUENCE [LARGE SCALE GENOMIC DNA]</scope>
</reference>
<gene>
    <name evidence="1" type="ORF">A3I86_00170</name>
</gene>
<evidence type="ECO:0000313" key="1">
    <source>
        <dbReference type="EMBL" id="OHB09054.1"/>
    </source>
</evidence>
<dbReference type="SUPFAM" id="SSF53335">
    <property type="entry name" value="S-adenosyl-L-methionine-dependent methyltransferases"/>
    <property type="match status" value="1"/>
</dbReference>
<dbReference type="Proteomes" id="UP000177096">
    <property type="component" value="Unassembled WGS sequence"/>
</dbReference>
<accession>A0A1G2UI24</accession>
<dbReference type="AlphaFoldDB" id="A0A1G2UI24"/>
<dbReference type="EMBL" id="MHWM01000012">
    <property type="protein sequence ID" value="OHB09054.1"/>
    <property type="molecule type" value="Genomic_DNA"/>
</dbReference>
<name>A0A1G2UI24_9BACT</name>
<sequence>MASLVSLLKKLPIDVGQGERKHDSAGKLIAFSFVEDGVGKIALDIGCRDGYWSERLKSRGFEVQALDLDPAYTRAIKHNVENGLPFGSQSFDLVWCTEVIEHLYKPKYLLDEVERVLKPGGMVILTTPNSGWWLYSITKLWGWTPEKLQNPDHKQFFTEKDIRNISVGYELLGYFPYAIKFFPIRSLVNLLSPTFILVKKHASFLS</sequence>
<dbReference type="InterPro" id="IPR029063">
    <property type="entry name" value="SAM-dependent_MTases_sf"/>
</dbReference>
<dbReference type="PANTHER" id="PTHR43591">
    <property type="entry name" value="METHYLTRANSFERASE"/>
    <property type="match status" value="1"/>
</dbReference>
<dbReference type="CDD" id="cd02440">
    <property type="entry name" value="AdoMet_MTases"/>
    <property type="match status" value="1"/>
</dbReference>
<dbReference type="Gene3D" id="3.40.50.150">
    <property type="entry name" value="Vaccinia Virus protein VP39"/>
    <property type="match status" value="1"/>
</dbReference>
<dbReference type="Pfam" id="PF13489">
    <property type="entry name" value="Methyltransf_23"/>
    <property type="match status" value="1"/>
</dbReference>
<comment type="caution">
    <text evidence="1">The sequence shown here is derived from an EMBL/GenBank/DDBJ whole genome shotgun (WGS) entry which is preliminary data.</text>
</comment>
<evidence type="ECO:0000313" key="2">
    <source>
        <dbReference type="Proteomes" id="UP000177096"/>
    </source>
</evidence>
<organism evidence="1 2">
    <name type="scientific">Candidatus Zambryskibacteria bacterium RIFCSPLOWO2_02_FULL_39_14</name>
    <dbReference type="NCBI Taxonomy" id="1802769"/>
    <lineage>
        <taxon>Bacteria</taxon>
        <taxon>Candidatus Zambryskiibacteriota</taxon>
    </lineage>
</organism>